<feature type="coiled-coil region" evidence="2">
    <location>
        <begin position="4"/>
        <end position="59"/>
    </location>
</feature>
<gene>
    <name evidence="4" type="ORF">TH606_10300</name>
</gene>
<dbReference type="OrthoDB" id="9987333at2"/>
<dbReference type="Pfam" id="PF06005">
    <property type="entry name" value="ZapB"/>
    <property type="match status" value="1"/>
</dbReference>
<comment type="caution">
    <text evidence="4">The sequence shown here is derived from an EMBL/GenBank/DDBJ whole genome shotgun (WGS) entry which is preliminary data.</text>
</comment>
<evidence type="ECO:0000313" key="5">
    <source>
        <dbReference type="Proteomes" id="UP000076964"/>
    </source>
</evidence>
<dbReference type="GO" id="GO:0043093">
    <property type="term" value="P:FtsZ-dependent cytokinesis"/>
    <property type="evidence" value="ECO:0007669"/>
    <property type="project" value="InterPro"/>
</dbReference>
<dbReference type="InterPro" id="IPR009252">
    <property type="entry name" value="Cell_div_ZapB"/>
</dbReference>
<feature type="compositionally biased region" description="Basic and acidic residues" evidence="3">
    <location>
        <begin position="90"/>
        <end position="100"/>
    </location>
</feature>
<evidence type="ECO:0008006" key="6">
    <source>
        <dbReference type="Google" id="ProtNLM"/>
    </source>
</evidence>
<dbReference type="EMBL" id="LSFI01000061">
    <property type="protein sequence ID" value="OAG26821.1"/>
    <property type="molecule type" value="Genomic_DNA"/>
</dbReference>
<dbReference type="GO" id="GO:0090529">
    <property type="term" value="P:cell septum assembly"/>
    <property type="evidence" value="ECO:0007669"/>
    <property type="project" value="InterPro"/>
</dbReference>
<sequence>MDEIAILEEKIEALIGYIKKITEEKNYLMEKIAQKDAEIENLKLELAQLQDEKSVVKSKIGEILQKIEQVGLGSPEPTTTQASSELPLKISKEETSTTGF</sequence>
<accession>A0A177E5Q6</accession>
<dbReference type="GO" id="GO:0005737">
    <property type="term" value="C:cytoplasm"/>
    <property type="evidence" value="ECO:0007669"/>
    <property type="project" value="InterPro"/>
</dbReference>
<organism evidence="4 5">
    <name type="scientific">Thermodesulfatator autotrophicus</name>
    <dbReference type="NCBI Taxonomy" id="1795632"/>
    <lineage>
        <taxon>Bacteria</taxon>
        <taxon>Pseudomonadati</taxon>
        <taxon>Thermodesulfobacteriota</taxon>
        <taxon>Thermodesulfobacteria</taxon>
        <taxon>Thermodesulfobacteriales</taxon>
        <taxon>Thermodesulfatatoraceae</taxon>
        <taxon>Thermodesulfatator</taxon>
    </lineage>
</organism>
<keyword evidence="1 2" id="KW-0175">Coiled coil</keyword>
<evidence type="ECO:0000256" key="1">
    <source>
        <dbReference type="ARBA" id="ARBA00023054"/>
    </source>
</evidence>
<dbReference type="Proteomes" id="UP000076964">
    <property type="component" value="Unassembled WGS sequence"/>
</dbReference>
<evidence type="ECO:0000313" key="4">
    <source>
        <dbReference type="EMBL" id="OAG26821.1"/>
    </source>
</evidence>
<reference evidence="4 5" key="1">
    <citation type="submission" date="2016-02" db="EMBL/GenBank/DDBJ databases">
        <title>Draft genome sequence of Thermodesulfatator sp. S606.</title>
        <authorList>
            <person name="Lai Q."/>
            <person name="Cao J."/>
            <person name="Dupont S."/>
            <person name="Shao Z."/>
            <person name="Jebbar M."/>
            <person name="Alain K."/>
        </authorList>
    </citation>
    <scope>NUCLEOTIDE SEQUENCE [LARGE SCALE GENOMIC DNA]</scope>
    <source>
        <strain evidence="4 5">S606</strain>
    </source>
</reference>
<feature type="region of interest" description="Disordered" evidence="3">
    <location>
        <begin position="71"/>
        <end position="100"/>
    </location>
</feature>
<dbReference type="Gene3D" id="6.10.250.3110">
    <property type="match status" value="1"/>
</dbReference>
<evidence type="ECO:0000256" key="3">
    <source>
        <dbReference type="SAM" id="MobiDB-lite"/>
    </source>
</evidence>
<dbReference type="AlphaFoldDB" id="A0A177E5Q6"/>
<name>A0A177E5Q6_9BACT</name>
<proteinExistence type="predicted"/>
<protein>
    <recommendedName>
        <fullName evidence="6">Cell division protein ZapB</fullName>
    </recommendedName>
</protein>
<evidence type="ECO:0000256" key="2">
    <source>
        <dbReference type="SAM" id="Coils"/>
    </source>
</evidence>
<keyword evidence="5" id="KW-1185">Reference proteome</keyword>